<reference evidence="6" key="1">
    <citation type="journal article" date="2020" name="mSystems">
        <title>Genome- and Community-Level Interaction Insights into Carbon Utilization and Element Cycling Functions of Hydrothermarchaeota in Hydrothermal Sediment.</title>
        <authorList>
            <person name="Zhou Z."/>
            <person name="Liu Y."/>
            <person name="Xu W."/>
            <person name="Pan J."/>
            <person name="Luo Z.H."/>
            <person name="Li M."/>
        </authorList>
    </citation>
    <scope>NUCLEOTIDE SEQUENCE [LARGE SCALE GENOMIC DNA]</scope>
    <source>
        <strain evidence="6">HyVt-102</strain>
    </source>
</reference>
<dbReference type="Gene3D" id="3.50.50.60">
    <property type="entry name" value="FAD/NAD(P)-binding domain"/>
    <property type="match status" value="2"/>
</dbReference>
<dbReference type="InterPro" id="IPR041575">
    <property type="entry name" value="Rubredoxin_C"/>
</dbReference>
<dbReference type="SUPFAM" id="SSF51905">
    <property type="entry name" value="FAD/NAD(P)-binding domain"/>
    <property type="match status" value="1"/>
</dbReference>
<evidence type="ECO:0000259" key="4">
    <source>
        <dbReference type="Pfam" id="PF07992"/>
    </source>
</evidence>
<keyword evidence="2" id="KW-0285">Flavoprotein</keyword>
<gene>
    <name evidence="6" type="ORF">ENF18_02990</name>
</gene>
<feature type="domain" description="FAD/NAD(P)-binding" evidence="4">
    <location>
        <begin position="24"/>
        <end position="256"/>
    </location>
</feature>
<accession>A0A7C0ZE26</accession>
<keyword evidence="3" id="KW-0274">FAD</keyword>
<dbReference type="PRINTS" id="PR00411">
    <property type="entry name" value="PNDRDTASEI"/>
</dbReference>
<dbReference type="InterPro" id="IPR050260">
    <property type="entry name" value="FAD-bd_OxRdtase"/>
</dbReference>
<evidence type="ECO:0000256" key="2">
    <source>
        <dbReference type="ARBA" id="ARBA00022630"/>
    </source>
</evidence>
<dbReference type="Proteomes" id="UP000885847">
    <property type="component" value="Unassembled WGS sequence"/>
</dbReference>
<feature type="domain" description="NADH-rubredoxin oxidoreductase C-terminal" evidence="5">
    <location>
        <begin position="277"/>
        <end position="344"/>
    </location>
</feature>
<dbReference type="GO" id="GO:0016491">
    <property type="term" value="F:oxidoreductase activity"/>
    <property type="evidence" value="ECO:0007669"/>
    <property type="project" value="InterPro"/>
</dbReference>
<dbReference type="Pfam" id="PF18267">
    <property type="entry name" value="Rubredoxin_C"/>
    <property type="match status" value="1"/>
</dbReference>
<dbReference type="InterPro" id="IPR023753">
    <property type="entry name" value="FAD/NAD-binding_dom"/>
</dbReference>
<evidence type="ECO:0000313" key="6">
    <source>
        <dbReference type="EMBL" id="HDI82741.1"/>
    </source>
</evidence>
<evidence type="ECO:0000256" key="1">
    <source>
        <dbReference type="ARBA" id="ARBA00001974"/>
    </source>
</evidence>
<dbReference type="EMBL" id="DQWE01000140">
    <property type="protein sequence ID" value="HDI82741.1"/>
    <property type="molecule type" value="Genomic_DNA"/>
</dbReference>
<feature type="non-terminal residue" evidence="6">
    <location>
        <position position="1"/>
    </location>
</feature>
<dbReference type="PRINTS" id="PR00368">
    <property type="entry name" value="FADPNR"/>
</dbReference>
<protein>
    <submittedName>
        <fullName evidence="6">NAD(P)/FAD-dependent oxidoreductase</fullName>
    </submittedName>
</protein>
<dbReference type="PANTHER" id="PTHR43429">
    <property type="entry name" value="PYRIDINE NUCLEOTIDE-DISULFIDE OXIDOREDUCTASE DOMAIN-CONTAINING"/>
    <property type="match status" value="1"/>
</dbReference>
<dbReference type="PANTHER" id="PTHR43429:SF3">
    <property type="entry name" value="NITRITE REDUCTASE [NAD(P)H]"/>
    <property type="match status" value="1"/>
</dbReference>
<dbReference type="Pfam" id="PF07992">
    <property type="entry name" value="Pyr_redox_2"/>
    <property type="match status" value="1"/>
</dbReference>
<sequence length="363" mass="40374">SYLVAEKVTEDRMNFRPLSFYKDNNVEPVFGSGVVFVDTEKKIVYLEDGKRFNYDKLLIATGRKPLRLPIPGIEGEGVFNFTSLDHARGILSYIKDVKTVGIIGSGLIGLKAAEALRTRGLDIHVVELKDQIMPFASDKRAAEILQMALESHGVKFHLSLSAKEILRNAKGRIVGLKLSNDDVIDCQMVIVAVGLNPNIDFMKGTEARVNIGLIVDNYMRTTIPDVYAAGDVTESKDVITGMSNVHAVWPRASEQGMVAGMNMAGFHREYLGGYGMNSVSFFGVSCISMGDVRTEKPHYEILVKETPEEFKYTKVILENDMVRGAITVGRFVNVSALNRLLRKRVKVGVYRDNLLEEKFVFAI</sequence>
<dbReference type="AlphaFoldDB" id="A0A7C0ZE26"/>
<dbReference type="InterPro" id="IPR036188">
    <property type="entry name" value="FAD/NAD-bd_sf"/>
</dbReference>
<dbReference type="Gene3D" id="3.30.390.30">
    <property type="match status" value="1"/>
</dbReference>
<organism evidence="6">
    <name type="scientific">candidate division WOR-3 bacterium</name>
    <dbReference type="NCBI Taxonomy" id="2052148"/>
    <lineage>
        <taxon>Bacteria</taxon>
        <taxon>Bacteria division WOR-3</taxon>
    </lineage>
</organism>
<proteinExistence type="predicted"/>
<evidence type="ECO:0000259" key="5">
    <source>
        <dbReference type="Pfam" id="PF18267"/>
    </source>
</evidence>
<dbReference type="InterPro" id="IPR016156">
    <property type="entry name" value="FAD/NAD-linked_Rdtase_dimer_sf"/>
</dbReference>
<comment type="caution">
    <text evidence="6">The sequence shown here is derived from an EMBL/GenBank/DDBJ whole genome shotgun (WGS) entry which is preliminary data.</text>
</comment>
<name>A0A7C0ZE26_UNCW3</name>
<evidence type="ECO:0000256" key="3">
    <source>
        <dbReference type="ARBA" id="ARBA00022827"/>
    </source>
</evidence>
<comment type="cofactor">
    <cofactor evidence="1">
        <name>FAD</name>
        <dbReference type="ChEBI" id="CHEBI:57692"/>
    </cofactor>
</comment>